<protein>
    <submittedName>
        <fullName evidence="1">Uncharacterized protein</fullName>
    </submittedName>
</protein>
<name>A0ACB8S0M1_9AGAM</name>
<accession>A0ACB8S0M1</accession>
<keyword evidence="2" id="KW-1185">Reference proteome</keyword>
<dbReference type="EMBL" id="MU275871">
    <property type="protein sequence ID" value="KAI0049555.1"/>
    <property type="molecule type" value="Genomic_DNA"/>
</dbReference>
<reference evidence="1" key="1">
    <citation type="submission" date="2021-02" db="EMBL/GenBank/DDBJ databases">
        <authorList>
            <consortium name="DOE Joint Genome Institute"/>
            <person name="Ahrendt S."/>
            <person name="Looney B.P."/>
            <person name="Miyauchi S."/>
            <person name="Morin E."/>
            <person name="Drula E."/>
            <person name="Courty P.E."/>
            <person name="Chicoki N."/>
            <person name="Fauchery L."/>
            <person name="Kohler A."/>
            <person name="Kuo A."/>
            <person name="Labutti K."/>
            <person name="Pangilinan J."/>
            <person name="Lipzen A."/>
            <person name="Riley R."/>
            <person name="Andreopoulos W."/>
            <person name="He G."/>
            <person name="Johnson J."/>
            <person name="Barry K.W."/>
            <person name="Grigoriev I.V."/>
            <person name="Nagy L."/>
            <person name="Hibbett D."/>
            <person name="Henrissat B."/>
            <person name="Matheny P.B."/>
            <person name="Labbe J."/>
            <person name="Martin F."/>
        </authorList>
    </citation>
    <scope>NUCLEOTIDE SEQUENCE</scope>
    <source>
        <strain evidence="1">FP105234-sp</strain>
    </source>
</reference>
<reference evidence="1" key="2">
    <citation type="journal article" date="2022" name="New Phytol.">
        <title>Evolutionary transition to the ectomycorrhizal habit in the genomes of a hyperdiverse lineage of mushroom-forming fungi.</title>
        <authorList>
            <person name="Looney B."/>
            <person name="Miyauchi S."/>
            <person name="Morin E."/>
            <person name="Drula E."/>
            <person name="Courty P.E."/>
            <person name="Kohler A."/>
            <person name="Kuo A."/>
            <person name="LaButti K."/>
            <person name="Pangilinan J."/>
            <person name="Lipzen A."/>
            <person name="Riley R."/>
            <person name="Andreopoulos W."/>
            <person name="He G."/>
            <person name="Johnson J."/>
            <person name="Nolan M."/>
            <person name="Tritt A."/>
            <person name="Barry K.W."/>
            <person name="Grigoriev I.V."/>
            <person name="Nagy L.G."/>
            <person name="Hibbett D."/>
            <person name="Henrissat B."/>
            <person name="Matheny P.B."/>
            <person name="Labbe J."/>
            <person name="Martin F.M."/>
        </authorList>
    </citation>
    <scope>NUCLEOTIDE SEQUENCE</scope>
    <source>
        <strain evidence="1">FP105234-sp</strain>
    </source>
</reference>
<evidence type="ECO:0000313" key="2">
    <source>
        <dbReference type="Proteomes" id="UP000814033"/>
    </source>
</evidence>
<proteinExistence type="predicted"/>
<gene>
    <name evidence="1" type="ORF">FA95DRAFT_833939</name>
</gene>
<evidence type="ECO:0000313" key="1">
    <source>
        <dbReference type="EMBL" id="KAI0049555.1"/>
    </source>
</evidence>
<dbReference type="Proteomes" id="UP000814033">
    <property type="component" value="Unassembled WGS sequence"/>
</dbReference>
<sequence length="739" mass="79209">MNTNEPGGIGTLVAVVLKARNLPNKRHIGKQDPYCSVGFNGETQRTRAIKRGGQHPEWDEELRFTLYEEDSVMRNGGDDGTPPPLPPKESRAPKKIKGGKTMSVACFADDQREPELIGETTVDLTEVLTKGETDEWFTLTHKDKYCGEVYLELTFWSHEPRPEKKATAITTKNSRHYVGRGEFVPFEESLAAPGVNAGEHRRDDSPSTLPSNSSHNLALYMPSYEQTARARARSPRASSGSSSDQLVNDFGELGFQDSARRPDSFAHVQEGLLAQSSSSRYSIASSLSSSHSHQSSELLPPPSNGSYRATTPQSQRYHRNSVASSQPYSMPQYSTVNQHIPPAPSGFSYHTPPRHGPRYSVPTTSSGFVSNSEPSGLQLPSHISEPSGLVPSGYSPAPSRTPVPAAHSPLPQHSSSLPPYLPSNSSVSSLQHPLPAPPQHSQVPFLHQSSYIPPPPVSAPPMQYPPPQPSSTFPVPAPPQIYPTYDSPNAALRQEYISPASEPSPAAHVIPNYVPGSRPLPPQPQGVGHGPPLQISLVPQTYGQQFTSPLPTMYGQNSPATPTPNYGAPIGQQHNPLPTPPGPPGPLAPVSRTPPQQASNALVPASSFHHIPPPPPLPAQPSSPSNSPQSYINGSPQTNGANLSAVPPPPGHIRSVSGRPGLPLPPAPPSMPYQPHPAAPLPPSQSHNAYTFVPLSSFESAQTYHPGPPPRPPAQITGQPRWMPQQYAGYETAAGRAGN</sequence>
<organism evidence="1 2">
    <name type="scientific">Auriscalpium vulgare</name>
    <dbReference type="NCBI Taxonomy" id="40419"/>
    <lineage>
        <taxon>Eukaryota</taxon>
        <taxon>Fungi</taxon>
        <taxon>Dikarya</taxon>
        <taxon>Basidiomycota</taxon>
        <taxon>Agaricomycotina</taxon>
        <taxon>Agaricomycetes</taxon>
        <taxon>Russulales</taxon>
        <taxon>Auriscalpiaceae</taxon>
        <taxon>Auriscalpium</taxon>
    </lineage>
</organism>
<comment type="caution">
    <text evidence="1">The sequence shown here is derived from an EMBL/GenBank/DDBJ whole genome shotgun (WGS) entry which is preliminary data.</text>
</comment>